<dbReference type="Proteomes" id="UP000266723">
    <property type="component" value="Unassembled WGS sequence"/>
</dbReference>
<evidence type="ECO:0000313" key="2">
    <source>
        <dbReference type="EMBL" id="KAF3578504.1"/>
    </source>
</evidence>
<dbReference type="EMBL" id="QGKV02000649">
    <property type="protein sequence ID" value="KAF3578504.1"/>
    <property type="molecule type" value="Genomic_DNA"/>
</dbReference>
<accession>A0ABQ7DN93</accession>
<evidence type="ECO:0000313" key="3">
    <source>
        <dbReference type="Proteomes" id="UP000266723"/>
    </source>
</evidence>
<feature type="region of interest" description="Disordered" evidence="1">
    <location>
        <begin position="1"/>
        <end position="70"/>
    </location>
</feature>
<evidence type="ECO:0000256" key="1">
    <source>
        <dbReference type="SAM" id="MobiDB-lite"/>
    </source>
</evidence>
<proteinExistence type="predicted"/>
<organism evidence="2 3">
    <name type="scientific">Brassica cretica</name>
    <name type="common">Mustard</name>
    <dbReference type="NCBI Taxonomy" id="69181"/>
    <lineage>
        <taxon>Eukaryota</taxon>
        <taxon>Viridiplantae</taxon>
        <taxon>Streptophyta</taxon>
        <taxon>Embryophyta</taxon>
        <taxon>Tracheophyta</taxon>
        <taxon>Spermatophyta</taxon>
        <taxon>Magnoliopsida</taxon>
        <taxon>eudicotyledons</taxon>
        <taxon>Gunneridae</taxon>
        <taxon>Pentapetalae</taxon>
        <taxon>rosids</taxon>
        <taxon>malvids</taxon>
        <taxon>Brassicales</taxon>
        <taxon>Brassicaceae</taxon>
        <taxon>Brassiceae</taxon>
        <taxon>Brassica</taxon>
    </lineage>
</organism>
<name>A0ABQ7DN93_BRACR</name>
<protein>
    <submittedName>
        <fullName evidence="2">Uncharacterized protein</fullName>
    </submittedName>
</protein>
<feature type="compositionally biased region" description="Basic and acidic residues" evidence="1">
    <location>
        <begin position="39"/>
        <end position="56"/>
    </location>
</feature>
<sequence>MNGAVEAIACRRQSQPSKSEGAIACQKRSRPSRRGRSRPLPESKPDHRESEPEKKPATMNVSHRYLYKRY</sequence>
<feature type="compositionally biased region" description="Basic residues" evidence="1">
    <location>
        <begin position="27"/>
        <end position="37"/>
    </location>
</feature>
<keyword evidence="3" id="KW-1185">Reference proteome</keyword>
<gene>
    <name evidence="2" type="ORF">DY000_02029085</name>
</gene>
<comment type="caution">
    <text evidence="2">The sequence shown here is derived from an EMBL/GenBank/DDBJ whole genome shotgun (WGS) entry which is preliminary data.</text>
</comment>
<reference evidence="2 3" key="1">
    <citation type="journal article" date="2020" name="BMC Genomics">
        <title>Intraspecific diversification of the crop wild relative Brassica cretica Lam. using demographic model selection.</title>
        <authorList>
            <person name="Kioukis A."/>
            <person name="Michalopoulou V.A."/>
            <person name="Briers L."/>
            <person name="Pirintsos S."/>
            <person name="Studholme D.J."/>
            <person name="Pavlidis P."/>
            <person name="Sarris P.F."/>
        </authorList>
    </citation>
    <scope>NUCLEOTIDE SEQUENCE [LARGE SCALE GENOMIC DNA]</scope>
    <source>
        <strain evidence="3">cv. PFS-1207/04</strain>
    </source>
</reference>